<dbReference type="EMBL" id="BQKI01000082">
    <property type="protein sequence ID" value="GJN31678.1"/>
    <property type="molecule type" value="Genomic_DNA"/>
</dbReference>
<proteinExistence type="predicted"/>
<reference evidence="2" key="1">
    <citation type="journal article" date="2018" name="DNA Res.">
        <title>Multiple hybrid de novo genome assembly of finger millet, an orphan allotetraploid crop.</title>
        <authorList>
            <person name="Hatakeyama M."/>
            <person name="Aluri S."/>
            <person name="Balachadran M.T."/>
            <person name="Sivarajan S.R."/>
            <person name="Patrignani A."/>
            <person name="Gruter S."/>
            <person name="Poveda L."/>
            <person name="Shimizu-Inatsugi R."/>
            <person name="Baeten J."/>
            <person name="Francoijs K.J."/>
            <person name="Nataraja K.N."/>
            <person name="Reddy Y.A.N."/>
            <person name="Phadnis S."/>
            <person name="Ravikumar R.L."/>
            <person name="Schlapbach R."/>
            <person name="Sreeman S.M."/>
            <person name="Shimizu K.K."/>
        </authorList>
    </citation>
    <scope>NUCLEOTIDE SEQUENCE</scope>
</reference>
<protein>
    <submittedName>
        <fullName evidence="2">Uncharacterized protein</fullName>
    </submittedName>
</protein>
<evidence type="ECO:0000256" key="1">
    <source>
        <dbReference type="SAM" id="MobiDB-lite"/>
    </source>
</evidence>
<gene>
    <name evidence="2" type="primary">gb20016</name>
    <name evidence="3" type="synonym">gb20103</name>
    <name evidence="2" type="ORF">PR202_gb20016</name>
    <name evidence="3" type="ORF">PR202_gb20103</name>
</gene>
<sequence length="77" mass="8548">MAQLDHWNSILKPKEQGRRGNAGANAEHDGVKQELAEMDDGPSWWGMGKGGRQLGRGVGTELSFEAWSKEKRDVLQL</sequence>
<evidence type="ECO:0000313" key="2">
    <source>
        <dbReference type="EMBL" id="GJN31600.1"/>
    </source>
</evidence>
<feature type="region of interest" description="Disordered" evidence="1">
    <location>
        <begin position="1"/>
        <end position="52"/>
    </location>
</feature>
<feature type="compositionally biased region" description="Basic and acidic residues" evidence="1">
    <location>
        <begin position="26"/>
        <end position="35"/>
    </location>
</feature>
<dbReference type="Proteomes" id="UP001054889">
    <property type="component" value="Unassembled WGS sequence"/>
</dbReference>
<dbReference type="EMBL" id="BQKI01000082">
    <property type="protein sequence ID" value="GJN31600.1"/>
    <property type="molecule type" value="Genomic_DNA"/>
</dbReference>
<name>A0AAV5FB86_ELECO</name>
<evidence type="ECO:0000313" key="4">
    <source>
        <dbReference type="Proteomes" id="UP001054889"/>
    </source>
</evidence>
<organism evidence="2 4">
    <name type="scientific">Eleusine coracana subsp. coracana</name>
    <dbReference type="NCBI Taxonomy" id="191504"/>
    <lineage>
        <taxon>Eukaryota</taxon>
        <taxon>Viridiplantae</taxon>
        <taxon>Streptophyta</taxon>
        <taxon>Embryophyta</taxon>
        <taxon>Tracheophyta</taxon>
        <taxon>Spermatophyta</taxon>
        <taxon>Magnoliopsida</taxon>
        <taxon>Liliopsida</taxon>
        <taxon>Poales</taxon>
        <taxon>Poaceae</taxon>
        <taxon>PACMAD clade</taxon>
        <taxon>Chloridoideae</taxon>
        <taxon>Cynodonteae</taxon>
        <taxon>Eleusininae</taxon>
        <taxon>Eleusine</taxon>
    </lineage>
</organism>
<evidence type="ECO:0000313" key="3">
    <source>
        <dbReference type="EMBL" id="GJN31678.1"/>
    </source>
</evidence>
<comment type="caution">
    <text evidence="2">The sequence shown here is derived from an EMBL/GenBank/DDBJ whole genome shotgun (WGS) entry which is preliminary data.</text>
</comment>
<accession>A0AAV5FB86</accession>
<dbReference type="AlphaFoldDB" id="A0AAV5FB86"/>
<reference evidence="2" key="2">
    <citation type="submission" date="2021-12" db="EMBL/GenBank/DDBJ databases">
        <title>Resequencing data analysis of finger millet.</title>
        <authorList>
            <person name="Hatakeyama M."/>
            <person name="Aluri S."/>
            <person name="Balachadran M.T."/>
            <person name="Sivarajan S.R."/>
            <person name="Poveda L."/>
            <person name="Shimizu-Inatsugi R."/>
            <person name="Schlapbach R."/>
            <person name="Sreeman S.M."/>
            <person name="Shimizu K.K."/>
        </authorList>
    </citation>
    <scope>NUCLEOTIDE SEQUENCE</scope>
</reference>
<keyword evidence="4" id="KW-1185">Reference proteome</keyword>